<reference evidence="2" key="1">
    <citation type="journal article" date="2022" name="Mol. Ecol. Resour.">
        <title>The genomes of chicory, endive, great burdock and yacon provide insights into Asteraceae palaeo-polyploidization history and plant inulin production.</title>
        <authorList>
            <person name="Fan W."/>
            <person name="Wang S."/>
            <person name="Wang H."/>
            <person name="Wang A."/>
            <person name="Jiang F."/>
            <person name="Liu H."/>
            <person name="Zhao H."/>
            <person name="Xu D."/>
            <person name="Zhang Y."/>
        </authorList>
    </citation>
    <scope>NUCLEOTIDE SEQUENCE [LARGE SCALE GENOMIC DNA]</scope>
    <source>
        <strain evidence="2">cv. Punajuju</strain>
    </source>
</reference>
<name>A0ACB9BPP9_CICIN</name>
<keyword evidence="2" id="KW-1185">Reference proteome</keyword>
<dbReference type="Proteomes" id="UP001055811">
    <property type="component" value="Linkage Group LG06"/>
</dbReference>
<reference evidence="1 2" key="2">
    <citation type="journal article" date="2022" name="Mol. Ecol. Resour.">
        <title>The genomes of chicory, endive, great burdock and yacon provide insights into Asteraceae paleo-polyploidization history and plant inulin production.</title>
        <authorList>
            <person name="Fan W."/>
            <person name="Wang S."/>
            <person name="Wang H."/>
            <person name="Wang A."/>
            <person name="Jiang F."/>
            <person name="Liu H."/>
            <person name="Zhao H."/>
            <person name="Xu D."/>
            <person name="Zhang Y."/>
        </authorList>
    </citation>
    <scope>NUCLEOTIDE SEQUENCE [LARGE SCALE GENOMIC DNA]</scope>
    <source>
        <strain evidence="2">cv. Punajuju</strain>
        <tissue evidence="1">Leaves</tissue>
    </source>
</reference>
<comment type="caution">
    <text evidence="1">The sequence shown here is derived from an EMBL/GenBank/DDBJ whole genome shotgun (WGS) entry which is preliminary data.</text>
</comment>
<evidence type="ECO:0000313" key="2">
    <source>
        <dbReference type="Proteomes" id="UP001055811"/>
    </source>
</evidence>
<accession>A0ACB9BPP9</accession>
<gene>
    <name evidence="1" type="ORF">L2E82_35744</name>
</gene>
<dbReference type="EMBL" id="CM042014">
    <property type="protein sequence ID" value="KAI3723980.1"/>
    <property type="molecule type" value="Genomic_DNA"/>
</dbReference>
<protein>
    <submittedName>
        <fullName evidence="1">Uncharacterized protein</fullName>
    </submittedName>
</protein>
<sequence>MGFSAWAFQSFRPPPPKICGSQDGPSITSSRIKLRDGRHLSYSEFGVPKDTAKYKIIFIHGFNSCKEHNPFVITASRDLIEELGVYIVSFDRPGYGESDPHPQKTLKSSALDVEELADQLELGSKFFLVGFSMGGFLVWPCLKYIRHRLAGVTFISPGLNYWWPSFPSNLSNEVYYEQHKADQWALRVTHHLPWLAYWWNTQKWFPSSSVISVSPDLFTLDDMVHMEILSKHSTSAEEKKINPSQQGEFESLHRDLLLGFSNWEFDPMELENPFPNNEGSVNLWMGDEDRIVPVKLQRYIAQKLPWINYHEIPNAGHMYVFADGMSDTILKVLLNVKV</sequence>
<organism evidence="1 2">
    <name type="scientific">Cichorium intybus</name>
    <name type="common">Chicory</name>
    <dbReference type="NCBI Taxonomy" id="13427"/>
    <lineage>
        <taxon>Eukaryota</taxon>
        <taxon>Viridiplantae</taxon>
        <taxon>Streptophyta</taxon>
        <taxon>Embryophyta</taxon>
        <taxon>Tracheophyta</taxon>
        <taxon>Spermatophyta</taxon>
        <taxon>Magnoliopsida</taxon>
        <taxon>eudicotyledons</taxon>
        <taxon>Gunneridae</taxon>
        <taxon>Pentapetalae</taxon>
        <taxon>asterids</taxon>
        <taxon>campanulids</taxon>
        <taxon>Asterales</taxon>
        <taxon>Asteraceae</taxon>
        <taxon>Cichorioideae</taxon>
        <taxon>Cichorieae</taxon>
        <taxon>Cichoriinae</taxon>
        <taxon>Cichorium</taxon>
    </lineage>
</organism>
<proteinExistence type="predicted"/>
<evidence type="ECO:0000313" key="1">
    <source>
        <dbReference type="EMBL" id="KAI3723980.1"/>
    </source>
</evidence>